<dbReference type="Proteomes" id="UP000266673">
    <property type="component" value="Unassembled WGS sequence"/>
</dbReference>
<sequence length="141" mass="16159">MQTPRRCCNEYHIKIINFLPSLTPEDRMIFGFVASGVSAKNCSFYASLHTNSILIEQTNKQKTSQTEKNSQMNELTNNQTDEQKNNQTNNQKNNQIDNINRNINKNNKFRAEKSLLIAWTISFLYNPNSSTQIKSGAAIRV</sequence>
<proteinExistence type="predicted"/>
<reference evidence="2 3" key="1">
    <citation type="submission" date="2018-06" db="EMBL/GenBank/DDBJ databases">
        <title>Comparative genomics reveals the genomic features of Rhizophagus irregularis, R. cerebriforme, R. diaphanum and Gigaspora rosea, and their symbiotic lifestyle signature.</title>
        <authorList>
            <person name="Morin E."/>
            <person name="San Clemente H."/>
            <person name="Chen E.C.H."/>
            <person name="De La Providencia I."/>
            <person name="Hainaut M."/>
            <person name="Kuo A."/>
            <person name="Kohler A."/>
            <person name="Murat C."/>
            <person name="Tang N."/>
            <person name="Roy S."/>
            <person name="Loubradou J."/>
            <person name="Henrissat B."/>
            <person name="Grigoriev I.V."/>
            <person name="Corradi N."/>
            <person name="Roux C."/>
            <person name="Martin F.M."/>
        </authorList>
    </citation>
    <scope>NUCLEOTIDE SEQUENCE [LARGE SCALE GENOMIC DNA]</scope>
    <source>
        <strain evidence="2 3">DAOM 194757</strain>
    </source>
</reference>
<evidence type="ECO:0000313" key="3">
    <source>
        <dbReference type="Proteomes" id="UP000266673"/>
    </source>
</evidence>
<dbReference type="AlphaFoldDB" id="A0A397VVI9"/>
<evidence type="ECO:0000256" key="1">
    <source>
        <dbReference type="SAM" id="MobiDB-lite"/>
    </source>
</evidence>
<feature type="compositionally biased region" description="Polar residues" evidence="1">
    <location>
        <begin position="59"/>
        <end position="75"/>
    </location>
</feature>
<feature type="region of interest" description="Disordered" evidence="1">
    <location>
        <begin position="59"/>
        <end position="100"/>
    </location>
</feature>
<gene>
    <name evidence="2" type="ORF">C2G38_2163017</name>
</gene>
<feature type="compositionally biased region" description="Low complexity" evidence="1">
    <location>
        <begin position="76"/>
        <end position="100"/>
    </location>
</feature>
<protein>
    <submittedName>
        <fullName evidence="2">Uncharacterized protein</fullName>
    </submittedName>
</protein>
<accession>A0A397VVI9</accession>
<dbReference type="STRING" id="44941.A0A397VVI9"/>
<evidence type="ECO:0000313" key="2">
    <source>
        <dbReference type="EMBL" id="RIB26590.1"/>
    </source>
</evidence>
<dbReference type="OrthoDB" id="2311267at2759"/>
<name>A0A397VVI9_9GLOM</name>
<comment type="caution">
    <text evidence="2">The sequence shown here is derived from an EMBL/GenBank/DDBJ whole genome shotgun (WGS) entry which is preliminary data.</text>
</comment>
<organism evidence="2 3">
    <name type="scientific">Gigaspora rosea</name>
    <dbReference type="NCBI Taxonomy" id="44941"/>
    <lineage>
        <taxon>Eukaryota</taxon>
        <taxon>Fungi</taxon>
        <taxon>Fungi incertae sedis</taxon>
        <taxon>Mucoromycota</taxon>
        <taxon>Glomeromycotina</taxon>
        <taxon>Glomeromycetes</taxon>
        <taxon>Diversisporales</taxon>
        <taxon>Gigasporaceae</taxon>
        <taxon>Gigaspora</taxon>
    </lineage>
</organism>
<keyword evidence="3" id="KW-1185">Reference proteome</keyword>
<dbReference type="EMBL" id="QKWP01000131">
    <property type="protein sequence ID" value="RIB26590.1"/>
    <property type="molecule type" value="Genomic_DNA"/>
</dbReference>